<proteinExistence type="predicted"/>
<sequence>MAGIRNRRQFLAGIVSVCWSLLLIGSLQAADSPQGKVLKAGAATSNITPPLGEAIIGGFAPFPSENVHDELHARCLVLDNGETKIAFVICDNLGITDDIYQAARDFIKAETDLPPENILMAATHTHSATRASSPKYRDFLSRRIADCVRRALEKTEPARIGWGGVDEPSEVFNRRLHTTNTDFCKNPFGGVDQVRMNPPRGNAALVKPAGPIDPEISFISVQSLDGRPLALLANYSLHYVGGVKKGEISADYFGIFSEKIGSLIGASPEEGSFVGMLSNGTSGDINNINFSQPGKRMQAYEKMTQVADLVAKRVAEAYKNVDYQTWVPLGSANAELTLKVRKPDDAMQAYFKKVLAQPEDAPQHHRYERNYAGRVQRLLEGPDEVTVKLQALRIGDLTVAAIPFETFCEIGLEIKDKSPFKDAFTIELANGYFGYLPTPAQHKLGGYETWMGTNRVQLDASDKILAVLFNLMADLNSGK</sequence>
<evidence type="ECO:0000256" key="1">
    <source>
        <dbReference type="SAM" id="SignalP"/>
    </source>
</evidence>
<dbReference type="AlphaFoldDB" id="A0A3D3R8I7"/>
<feature type="chain" id="PRO_5017574709" description="Neutral/alkaline non-lysosomal ceramidase" evidence="1">
    <location>
        <begin position="30"/>
        <end position="479"/>
    </location>
</feature>
<name>A0A3D3R8I7_9PLAN</name>
<protein>
    <recommendedName>
        <fullName evidence="4">Neutral/alkaline non-lysosomal ceramidase</fullName>
    </recommendedName>
</protein>
<dbReference type="EMBL" id="DQAY01000118">
    <property type="protein sequence ID" value="HCO25171.1"/>
    <property type="molecule type" value="Genomic_DNA"/>
</dbReference>
<organism evidence="2 3">
    <name type="scientific">Gimesia maris</name>
    <dbReference type="NCBI Taxonomy" id="122"/>
    <lineage>
        <taxon>Bacteria</taxon>
        <taxon>Pseudomonadati</taxon>
        <taxon>Planctomycetota</taxon>
        <taxon>Planctomycetia</taxon>
        <taxon>Planctomycetales</taxon>
        <taxon>Planctomycetaceae</taxon>
        <taxon>Gimesia</taxon>
    </lineage>
</organism>
<reference evidence="2 3" key="1">
    <citation type="journal article" date="2018" name="Nat. Biotechnol.">
        <title>A standardized bacterial taxonomy based on genome phylogeny substantially revises the tree of life.</title>
        <authorList>
            <person name="Parks D.H."/>
            <person name="Chuvochina M."/>
            <person name="Waite D.W."/>
            <person name="Rinke C."/>
            <person name="Skarshewski A."/>
            <person name="Chaumeil P.A."/>
            <person name="Hugenholtz P."/>
        </authorList>
    </citation>
    <scope>NUCLEOTIDE SEQUENCE [LARGE SCALE GENOMIC DNA]</scope>
    <source>
        <strain evidence="2">UBA9375</strain>
    </source>
</reference>
<accession>A0A3D3R8I7</accession>
<feature type="signal peptide" evidence="1">
    <location>
        <begin position="1"/>
        <end position="29"/>
    </location>
</feature>
<comment type="caution">
    <text evidence="2">The sequence shown here is derived from an EMBL/GenBank/DDBJ whole genome shotgun (WGS) entry which is preliminary data.</text>
</comment>
<evidence type="ECO:0008006" key="4">
    <source>
        <dbReference type="Google" id="ProtNLM"/>
    </source>
</evidence>
<evidence type="ECO:0000313" key="2">
    <source>
        <dbReference type="EMBL" id="HCO25171.1"/>
    </source>
</evidence>
<dbReference type="Proteomes" id="UP000263642">
    <property type="component" value="Unassembled WGS sequence"/>
</dbReference>
<keyword evidence="1" id="KW-0732">Signal</keyword>
<gene>
    <name evidence="2" type="ORF">DIT97_19875</name>
</gene>
<evidence type="ECO:0000313" key="3">
    <source>
        <dbReference type="Proteomes" id="UP000263642"/>
    </source>
</evidence>